<evidence type="ECO:0000256" key="3">
    <source>
        <dbReference type="ARBA" id="ARBA00022833"/>
    </source>
</evidence>
<evidence type="ECO:0000256" key="4">
    <source>
        <dbReference type="ARBA" id="ARBA00023239"/>
    </source>
</evidence>
<dbReference type="Gene3D" id="3.90.1590.10">
    <property type="entry name" value="glutathione-dependent formaldehyde- activating enzyme (gfa)"/>
    <property type="match status" value="1"/>
</dbReference>
<dbReference type="Pfam" id="PF04828">
    <property type="entry name" value="GFA"/>
    <property type="match status" value="1"/>
</dbReference>
<keyword evidence="2" id="KW-0479">Metal-binding</keyword>
<feature type="domain" description="CENP-V/GFA" evidence="6">
    <location>
        <begin position="128"/>
        <end position="261"/>
    </location>
</feature>
<feature type="region of interest" description="Disordered" evidence="5">
    <location>
        <begin position="78"/>
        <end position="103"/>
    </location>
</feature>
<dbReference type="PROSITE" id="PS51891">
    <property type="entry name" value="CENP_V_GFA"/>
    <property type="match status" value="1"/>
</dbReference>
<proteinExistence type="inferred from homology"/>
<keyword evidence="3" id="KW-0862">Zinc</keyword>
<evidence type="ECO:0000256" key="1">
    <source>
        <dbReference type="ARBA" id="ARBA00005495"/>
    </source>
</evidence>
<evidence type="ECO:0000259" key="6">
    <source>
        <dbReference type="PROSITE" id="PS51891"/>
    </source>
</evidence>
<dbReference type="RefSeq" id="XP_060424615.1">
    <property type="nucleotide sequence ID" value="XM_060575956.1"/>
</dbReference>
<dbReference type="EMBL" id="JAHMHR010000055">
    <property type="protein sequence ID" value="KAK1659851.1"/>
    <property type="molecule type" value="Genomic_DNA"/>
</dbReference>
<accession>A0AAJ0EPL6</accession>
<dbReference type="AlphaFoldDB" id="A0AAJ0EPL6"/>
<dbReference type="InterPro" id="IPR011057">
    <property type="entry name" value="Mss4-like_sf"/>
</dbReference>
<evidence type="ECO:0000256" key="2">
    <source>
        <dbReference type="ARBA" id="ARBA00022723"/>
    </source>
</evidence>
<organism evidence="7 8">
    <name type="scientific">Colletotrichum godetiae</name>
    <dbReference type="NCBI Taxonomy" id="1209918"/>
    <lineage>
        <taxon>Eukaryota</taxon>
        <taxon>Fungi</taxon>
        <taxon>Dikarya</taxon>
        <taxon>Ascomycota</taxon>
        <taxon>Pezizomycotina</taxon>
        <taxon>Sordariomycetes</taxon>
        <taxon>Hypocreomycetidae</taxon>
        <taxon>Glomerellales</taxon>
        <taxon>Glomerellaceae</taxon>
        <taxon>Colletotrichum</taxon>
        <taxon>Colletotrichum acutatum species complex</taxon>
    </lineage>
</organism>
<evidence type="ECO:0000313" key="7">
    <source>
        <dbReference type="EMBL" id="KAK1659851.1"/>
    </source>
</evidence>
<dbReference type="SUPFAM" id="SSF51316">
    <property type="entry name" value="Mss4-like"/>
    <property type="match status" value="1"/>
</dbReference>
<dbReference type="InterPro" id="IPR006913">
    <property type="entry name" value="CENP-V/GFA"/>
</dbReference>
<dbReference type="GO" id="GO:0016846">
    <property type="term" value="F:carbon-sulfur lyase activity"/>
    <property type="evidence" value="ECO:0007669"/>
    <property type="project" value="InterPro"/>
</dbReference>
<dbReference type="GO" id="GO:0046872">
    <property type="term" value="F:metal ion binding"/>
    <property type="evidence" value="ECO:0007669"/>
    <property type="project" value="UniProtKB-KW"/>
</dbReference>
<dbReference type="Proteomes" id="UP001224890">
    <property type="component" value="Unassembled WGS sequence"/>
</dbReference>
<evidence type="ECO:0000256" key="5">
    <source>
        <dbReference type="SAM" id="MobiDB-lite"/>
    </source>
</evidence>
<comment type="caution">
    <text evidence="7">The sequence shown here is derived from an EMBL/GenBank/DDBJ whole genome shotgun (WGS) entry which is preliminary data.</text>
</comment>
<dbReference type="PANTHER" id="PTHR33337:SF40">
    <property type="entry name" value="CENP-V_GFA DOMAIN-CONTAINING PROTEIN-RELATED"/>
    <property type="match status" value="1"/>
</dbReference>
<comment type="similarity">
    <text evidence="1">Belongs to the Gfa family.</text>
</comment>
<sequence length="290" mass="32826">MMSSSPHHWGLCSFSLAASTRIRQNLCTSHLPSESIGFPTQKQSSPTLPGSIPALRATQVLRFTPFVHHLHYHRTYTTTSHPLPKMKKPEITETKPTTNSKDEHWKTQAPYIAPGKSHPHGDAFHKKIRGACQCGQVTYWLSKDEPLASKFCHCRDCQKMHGAPFQWAAIFHKEDLAFDNGVDGLAFYSSGKNLQGHDLPCKVSCGFCGSRIMDEGRNMVLLFPGLLHFDGEEKRKKFDVQKHIFYGQRVVDLPDGKPKWSGLDEKSELMEEEIVDVKHKKRKMENSNGD</sequence>
<dbReference type="PANTHER" id="PTHR33337">
    <property type="entry name" value="GFA DOMAIN-CONTAINING PROTEIN"/>
    <property type="match status" value="1"/>
</dbReference>
<keyword evidence="8" id="KW-1185">Reference proteome</keyword>
<reference evidence="7" key="1">
    <citation type="submission" date="2021-06" db="EMBL/GenBank/DDBJ databases">
        <title>Comparative genomics, transcriptomics and evolutionary studies reveal genomic signatures of adaptation to plant cell wall in hemibiotrophic fungi.</title>
        <authorList>
            <consortium name="DOE Joint Genome Institute"/>
            <person name="Baroncelli R."/>
            <person name="Diaz J.F."/>
            <person name="Benocci T."/>
            <person name="Peng M."/>
            <person name="Battaglia E."/>
            <person name="Haridas S."/>
            <person name="Andreopoulos W."/>
            <person name="Labutti K."/>
            <person name="Pangilinan J."/>
            <person name="Floch G.L."/>
            <person name="Makela M.R."/>
            <person name="Henrissat B."/>
            <person name="Grigoriev I.V."/>
            <person name="Crouch J.A."/>
            <person name="De Vries R.P."/>
            <person name="Sukno S.A."/>
            <person name="Thon M.R."/>
        </authorList>
    </citation>
    <scope>NUCLEOTIDE SEQUENCE</scope>
    <source>
        <strain evidence="7">CBS 193.32</strain>
    </source>
</reference>
<name>A0AAJ0EPL6_9PEZI</name>
<evidence type="ECO:0000313" key="8">
    <source>
        <dbReference type="Proteomes" id="UP001224890"/>
    </source>
</evidence>
<keyword evidence="4" id="KW-0456">Lyase</keyword>
<gene>
    <name evidence="7" type="ORF">BDP55DRAFT_678061</name>
</gene>
<protein>
    <submittedName>
        <fullName evidence="7">Mss4-like protein</fullName>
    </submittedName>
</protein>
<dbReference type="GeneID" id="85460482"/>